<evidence type="ECO:0000313" key="3">
    <source>
        <dbReference type="Proteomes" id="UP000011096"/>
    </source>
</evidence>
<proteinExistence type="predicted"/>
<dbReference type="GeneID" id="90980067"/>
<feature type="chain" id="PRO_5029756576" description="Secreted protein" evidence="1">
    <location>
        <begin position="18"/>
        <end position="76"/>
    </location>
</feature>
<reference evidence="2 3" key="1">
    <citation type="submission" date="2012-08" db="EMBL/GenBank/DDBJ databases">
        <authorList>
            <person name="Gan P.H.P."/>
            <person name="Ikeda K."/>
            <person name="Irieda H."/>
            <person name="Narusaka M."/>
            <person name="O'Connell R.J."/>
            <person name="Narusaka Y."/>
            <person name="Takano Y."/>
            <person name="Kubo Y."/>
            <person name="Shirasu K."/>
        </authorList>
    </citation>
    <scope>NUCLEOTIDE SEQUENCE [LARGE SCALE GENOMIC DNA]</scope>
    <source>
        <strain evidence="2 3">Nara gc5</strain>
    </source>
</reference>
<dbReference type="RefSeq" id="XP_066008575.1">
    <property type="nucleotide sequence ID" value="XM_066152268.1"/>
</dbReference>
<name>A0A7J6J4W5_COLFN</name>
<keyword evidence="3" id="KW-1185">Reference proteome</keyword>
<protein>
    <recommendedName>
        <fullName evidence="4">Secreted protein</fullName>
    </recommendedName>
</protein>
<evidence type="ECO:0000256" key="1">
    <source>
        <dbReference type="SAM" id="SignalP"/>
    </source>
</evidence>
<evidence type="ECO:0000313" key="2">
    <source>
        <dbReference type="EMBL" id="KAF4483330.1"/>
    </source>
</evidence>
<comment type="caution">
    <text evidence="2">The sequence shown here is derived from an EMBL/GenBank/DDBJ whole genome shotgun (WGS) entry which is preliminary data.</text>
</comment>
<dbReference type="InParanoid" id="A0A7J6J4W5"/>
<feature type="signal peptide" evidence="1">
    <location>
        <begin position="1"/>
        <end position="17"/>
    </location>
</feature>
<dbReference type="Proteomes" id="UP000011096">
    <property type="component" value="Unassembled WGS sequence"/>
</dbReference>
<organism evidence="2 3">
    <name type="scientific">Colletotrichum fructicola (strain Nara gc5)</name>
    <name type="common">Anthracnose fungus</name>
    <name type="synonym">Colletotrichum gloeosporioides (strain Nara gc5)</name>
    <dbReference type="NCBI Taxonomy" id="1213859"/>
    <lineage>
        <taxon>Eukaryota</taxon>
        <taxon>Fungi</taxon>
        <taxon>Dikarya</taxon>
        <taxon>Ascomycota</taxon>
        <taxon>Pezizomycotina</taxon>
        <taxon>Sordariomycetes</taxon>
        <taxon>Hypocreomycetidae</taxon>
        <taxon>Glomerellales</taxon>
        <taxon>Glomerellaceae</taxon>
        <taxon>Colletotrichum</taxon>
        <taxon>Colletotrichum gloeosporioides species complex</taxon>
    </lineage>
</organism>
<sequence>MDTATTSLLVVIQVLTASVFLHQTHHDLGGNQSLPNVRLFVIRLLSVAALVPSSRSKLVQVNRAFGLGTVQVHSSV</sequence>
<accession>A0A7J6J4W5</accession>
<dbReference type="EMBL" id="ANPB02000005">
    <property type="protein sequence ID" value="KAF4483330.1"/>
    <property type="molecule type" value="Genomic_DNA"/>
</dbReference>
<evidence type="ECO:0008006" key="4">
    <source>
        <dbReference type="Google" id="ProtNLM"/>
    </source>
</evidence>
<keyword evidence="1" id="KW-0732">Signal</keyword>
<gene>
    <name evidence="2" type="ORF">CGGC5_v010125</name>
</gene>
<dbReference type="AlphaFoldDB" id="A0A7J6J4W5"/>
<reference evidence="2 3" key="2">
    <citation type="submission" date="2020-04" db="EMBL/GenBank/DDBJ databases">
        <title>Genome sequencing and assembly of multiple isolates from the Colletotrichum gloeosporioides species complex.</title>
        <authorList>
            <person name="Gan P."/>
            <person name="Shirasu K."/>
        </authorList>
    </citation>
    <scope>NUCLEOTIDE SEQUENCE [LARGE SCALE GENOMIC DNA]</scope>
    <source>
        <strain evidence="2 3">Nara gc5</strain>
    </source>
</reference>